<name>A0A061FM30_THECC</name>
<accession>A0A061FM30</accession>
<organism evidence="2 3">
    <name type="scientific">Theobroma cacao</name>
    <name type="common">Cacao</name>
    <name type="synonym">Cocoa</name>
    <dbReference type="NCBI Taxonomy" id="3641"/>
    <lineage>
        <taxon>Eukaryota</taxon>
        <taxon>Viridiplantae</taxon>
        <taxon>Streptophyta</taxon>
        <taxon>Embryophyta</taxon>
        <taxon>Tracheophyta</taxon>
        <taxon>Spermatophyta</taxon>
        <taxon>Magnoliopsida</taxon>
        <taxon>eudicotyledons</taxon>
        <taxon>Gunneridae</taxon>
        <taxon>Pentapetalae</taxon>
        <taxon>rosids</taxon>
        <taxon>malvids</taxon>
        <taxon>Malvales</taxon>
        <taxon>Malvaceae</taxon>
        <taxon>Byttnerioideae</taxon>
        <taxon>Theobroma</taxon>
    </lineage>
</organism>
<keyword evidence="1" id="KW-0812">Transmembrane</keyword>
<protein>
    <recommendedName>
        <fullName evidence="4">Hydroxyproline-rich glycoprotein family protein</fullName>
    </recommendedName>
</protein>
<dbReference type="PANTHER" id="PTHR34291">
    <property type="entry name" value="HYDROXYPROLINE-RICH GLYCOPROTEIN FAMILY PROTEIN"/>
    <property type="match status" value="1"/>
</dbReference>
<evidence type="ECO:0000256" key="1">
    <source>
        <dbReference type="SAM" id="Phobius"/>
    </source>
</evidence>
<reference evidence="2 3" key="1">
    <citation type="journal article" date="2013" name="Genome Biol.">
        <title>The genome sequence of the most widely cultivated cacao type and its use to identify candidate genes regulating pod color.</title>
        <authorList>
            <person name="Motamayor J.C."/>
            <person name="Mockaitis K."/>
            <person name="Schmutz J."/>
            <person name="Haiminen N."/>
            <person name="Iii D.L."/>
            <person name="Cornejo O."/>
            <person name="Findley S.D."/>
            <person name="Zheng P."/>
            <person name="Utro F."/>
            <person name="Royaert S."/>
            <person name="Saski C."/>
            <person name="Jenkins J."/>
            <person name="Podicheti R."/>
            <person name="Zhao M."/>
            <person name="Scheffler B.E."/>
            <person name="Stack J.C."/>
            <person name="Feltus F.A."/>
            <person name="Mustiga G.M."/>
            <person name="Amores F."/>
            <person name="Phillips W."/>
            <person name="Marelli J.P."/>
            <person name="May G.D."/>
            <person name="Shapiro H."/>
            <person name="Ma J."/>
            <person name="Bustamante C.D."/>
            <person name="Schnell R.J."/>
            <person name="Main D."/>
            <person name="Gilbert D."/>
            <person name="Parida L."/>
            <person name="Kuhn D.N."/>
        </authorList>
    </citation>
    <scope>NUCLEOTIDE SEQUENCE [LARGE SCALE GENOMIC DNA]</scope>
    <source>
        <strain evidence="3">cv. Matina 1-6</strain>
    </source>
</reference>
<keyword evidence="1" id="KW-1133">Transmembrane helix</keyword>
<dbReference type="EMBL" id="CM001886">
    <property type="protein sequence ID" value="EOY15559.1"/>
    <property type="molecule type" value="Genomic_DNA"/>
</dbReference>
<gene>
    <name evidence="2" type="ORF">TCM_034575</name>
</gene>
<dbReference type="AlphaFoldDB" id="A0A061FM30"/>
<dbReference type="OMA" id="VKEHKNC"/>
<evidence type="ECO:0000313" key="2">
    <source>
        <dbReference type="EMBL" id="EOY15559.1"/>
    </source>
</evidence>
<keyword evidence="1" id="KW-0472">Membrane</keyword>
<proteinExistence type="predicted"/>
<feature type="transmembrane region" description="Helical" evidence="1">
    <location>
        <begin position="20"/>
        <end position="45"/>
    </location>
</feature>
<dbReference type="STRING" id="3641.A0A061FM30"/>
<sequence length="135" mass="14822">MKEEERRMENEESSSRPSIGFPLGLALLLILLLCISGFLICYLKWHKLRALILRSSEDDNDDIQSDINHSPAVQAASPVLKPKPSTGGQSLAVLMPGDQVPRFIAMASPCAPAMMEKITITVQKPPALPAPFYYS</sequence>
<dbReference type="InParanoid" id="A0A061FM30"/>
<keyword evidence="3" id="KW-1185">Reference proteome</keyword>
<evidence type="ECO:0000313" key="3">
    <source>
        <dbReference type="Proteomes" id="UP000026915"/>
    </source>
</evidence>
<dbReference type="PANTHER" id="PTHR34291:SF7">
    <property type="entry name" value="PROTEIN, PUTATIVE-RELATED"/>
    <property type="match status" value="1"/>
</dbReference>
<dbReference type="Gramene" id="EOY15559">
    <property type="protein sequence ID" value="EOY15559"/>
    <property type="gene ID" value="TCM_034575"/>
</dbReference>
<dbReference type="HOGENOM" id="CLU_131795_0_0_1"/>
<dbReference type="InterPro" id="IPR037699">
    <property type="entry name" value="At5g65660-like"/>
</dbReference>
<dbReference type="Proteomes" id="UP000026915">
    <property type="component" value="Chromosome 8"/>
</dbReference>
<evidence type="ECO:0008006" key="4">
    <source>
        <dbReference type="Google" id="ProtNLM"/>
    </source>
</evidence>
<dbReference type="eggNOG" id="ENOG502ST56">
    <property type="taxonomic scope" value="Eukaryota"/>
</dbReference>